<dbReference type="Proteomes" id="UP000033121">
    <property type="component" value="Unassembled WGS sequence"/>
</dbReference>
<evidence type="ECO:0000259" key="7">
    <source>
        <dbReference type="Pfam" id="PF14322"/>
    </source>
</evidence>
<sequence>MKHNMYKIMLAVATGLLAFTSCKKDYLDITPTDRVSETALLSDSVLFESFVTNRYLGARLQDKEDIPGFGRGFTWAMWSSLSDECIYNNDDNTWVIVRGLMAPENLGIAGTVWGRSYRSIRECNFALGNIDKVSMDAGHKAAMVAELRFIRAYRYFDLVTNYGGVVLLGDKVYNLGDDFSGDDLYTRASIQDCVNYILSELTAAAAGLPASNSSNWKLGRATNGAALALKARMALYAASPLYNAGTWADAATAAKAVMDLGRYSIYGGGYRELFLTPENNEIIFERLYTKNASHFPLEIACAPNGYGGWGGNTPLQNLVDDYEMDNGKAIDEPGSGYNEQNPYVNRDPRFAASILYNGAPYRGRNVETFLPGGRDSKDGNENWNTSKTGYVMLKFLNDAYPIDNPWDVAGFQPWIYMRYAEVLLNYAEAQNEAVGPDASVYAAVNQIRQRASVEMPGLPAGLSQEEMRERIRNERRVELAFEEHRFYDVRRWKIAMQTENVPAYGIDIQKQSNGTLVYSRKEAITGRKFEEQHYWLPIPRAEIQALNGKITQNPGY</sequence>
<dbReference type="RefSeq" id="WP_052955513.1">
    <property type="nucleotide sequence ID" value="NZ_BBWV01000001.1"/>
</dbReference>
<dbReference type="PROSITE" id="PS51257">
    <property type="entry name" value="PROKAR_LIPOPROTEIN"/>
    <property type="match status" value="1"/>
</dbReference>
<keyword evidence="4" id="KW-0472">Membrane</keyword>
<dbReference type="InterPro" id="IPR033985">
    <property type="entry name" value="SusD-like_N"/>
</dbReference>
<dbReference type="EMBL" id="BBWV01000001">
    <property type="protein sequence ID" value="GAO41894.1"/>
    <property type="molecule type" value="Genomic_DNA"/>
</dbReference>
<keyword evidence="5" id="KW-0998">Cell outer membrane</keyword>
<accession>A0A0E9MWE8</accession>
<evidence type="ECO:0000256" key="2">
    <source>
        <dbReference type="ARBA" id="ARBA00006275"/>
    </source>
</evidence>
<dbReference type="STRING" id="1220578.FPE01S_01_09090"/>
<comment type="caution">
    <text evidence="8">The sequence shown here is derived from an EMBL/GenBank/DDBJ whole genome shotgun (WGS) entry which is preliminary data.</text>
</comment>
<gene>
    <name evidence="8" type="ORF">FPE01S_01_09090</name>
</gene>
<evidence type="ECO:0000256" key="4">
    <source>
        <dbReference type="ARBA" id="ARBA00023136"/>
    </source>
</evidence>
<evidence type="ECO:0000313" key="8">
    <source>
        <dbReference type="EMBL" id="GAO41894.1"/>
    </source>
</evidence>
<organism evidence="8 9">
    <name type="scientific">Flavihumibacter petaseus NBRC 106054</name>
    <dbReference type="NCBI Taxonomy" id="1220578"/>
    <lineage>
        <taxon>Bacteria</taxon>
        <taxon>Pseudomonadati</taxon>
        <taxon>Bacteroidota</taxon>
        <taxon>Chitinophagia</taxon>
        <taxon>Chitinophagales</taxon>
        <taxon>Chitinophagaceae</taxon>
        <taxon>Flavihumibacter</taxon>
    </lineage>
</organism>
<dbReference type="GO" id="GO:0009279">
    <property type="term" value="C:cell outer membrane"/>
    <property type="evidence" value="ECO:0007669"/>
    <property type="project" value="UniProtKB-SubCell"/>
</dbReference>
<evidence type="ECO:0000256" key="5">
    <source>
        <dbReference type="ARBA" id="ARBA00023237"/>
    </source>
</evidence>
<dbReference type="OrthoDB" id="691231at2"/>
<comment type="similarity">
    <text evidence="2">Belongs to the SusD family.</text>
</comment>
<dbReference type="Pfam" id="PF14322">
    <property type="entry name" value="SusD-like_3"/>
    <property type="match status" value="1"/>
</dbReference>
<dbReference type="Gene3D" id="1.25.40.390">
    <property type="match status" value="1"/>
</dbReference>
<comment type="subcellular location">
    <subcellularLocation>
        <location evidence="1">Cell outer membrane</location>
    </subcellularLocation>
</comment>
<name>A0A0E9MWE8_9BACT</name>
<dbReference type="SUPFAM" id="SSF48452">
    <property type="entry name" value="TPR-like"/>
    <property type="match status" value="1"/>
</dbReference>
<feature type="domain" description="RagB/SusD" evidence="6">
    <location>
        <begin position="297"/>
        <end position="556"/>
    </location>
</feature>
<dbReference type="CDD" id="cd08977">
    <property type="entry name" value="SusD"/>
    <property type="match status" value="1"/>
</dbReference>
<reference evidence="8 9" key="1">
    <citation type="submission" date="2015-04" db="EMBL/GenBank/DDBJ databases">
        <title>Whole genome shotgun sequence of Flavihumibacter petaseus NBRC 106054.</title>
        <authorList>
            <person name="Miyazawa S."/>
            <person name="Hosoyama A."/>
            <person name="Hashimoto M."/>
            <person name="Noguchi M."/>
            <person name="Tsuchikane K."/>
            <person name="Ohji S."/>
            <person name="Yamazoe A."/>
            <person name="Ichikawa N."/>
            <person name="Kimura A."/>
            <person name="Fujita N."/>
        </authorList>
    </citation>
    <scope>NUCLEOTIDE SEQUENCE [LARGE SCALE GENOMIC DNA]</scope>
    <source>
        <strain evidence="8 9">NBRC 106054</strain>
    </source>
</reference>
<evidence type="ECO:0008006" key="10">
    <source>
        <dbReference type="Google" id="ProtNLM"/>
    </source>
</evidence>
<dbReference type="AlphaFoldDB" id="A0A0E9MWE8"/>
<keyword evidence="3" id="KW-0732">Signal</keyword>
<feature type="domain" description="SusD-like N-terminal" evidence="7">
    <location>
        <begin position="81"/>
        <end position="235"/>
    </location>
</feature>
<dbReference type="InterPro" id="IPR011990">
    <property type="entry name" value="TPR-like_helical_dom_sf"/>
</dbReference>
<dbReference type="InterPro" id="IPR012944">
    <property type="entry name" value="SusD_RagB_dom"/>
</dbReference>
<evidence type="ECO:0000259" key="6">
    <source>
        <dbReference type="Pfam" id="PF07980"/>
    </source>
</evidence>
<keyword evidence="9" id="KW-1185">Reference proteome</keyword>
<evidence type="ECO:0000313" key="9">
    <source>
        <dbReference type="Proteomes" id="UP000033121"/>
    </source>
</evidence>
<protein>
    <recommendedName>
        <fullName evidence="10">RagB/SusD family nutrient uptake outer membrane protein</fullName>
    </recommendedName>
</protein>
<dbReference type="Pfam" id="PF07980">
    <property type="entry name" value="SusD_RagB"/>
    <property type="match status" value="1"/>
</dbReference>
<evidence type="ECO:0000256" key="1">
    <source>
        <dbReference type="ARBA" id="ARBA00004442"/>
    </source>
</evidence>
<evidence type="ECO:0000256" key="3">
    <source>
        <dbReference type="ARBA" id="ARBA00022729"/>
    </source>
</evidence>
<proteinExistence type="inferred from homology"/>